<feature type="transmembrane region" description="Helical" evidence="1">
    <location>
        <begin position="141"/>
        <end position="160"/>
    </location>
</feature>
<dbReference type="RefSeq" id="WP_179828488.1">
    <property type="nucleotide sequence ID" value="NZ_JACCFS010000001.1"/>
</dbReference>
<dbReference type="InterPro" id="IPR045393">
    <property type="entry name" value="DUF6518"/>
</dbReference>
<dbReference type="Pfam" id="PF20128">
    <property type="entry name" value="DUF6518"/>
    <property type="match status" value="1"/>
</dbReference>
<dbReference type="EMBL" id="JACCFS010000001">
    <property type="protein sequence ID" value="NYJ37610.1"/>
    <property type="molecule type" value="Genomic_DNA"/>
</dbReference>
<feature type="transmembrane region" description="Helical" evidence="1">
    <location>
        <begin position="37"/>
        <end position="63"/>
    </location>
</feature>
<dbReference type="AlphaFoldDB" id="A0A7Z0ESP8"/>
<proteinExistence type="predicted"/>
<feature type="transmembrane region" description="Helical" evidence="1">
    <location>
        <begin position="180"/>
        <end position="200"/>
    </location>
</feature>
<sequence length="240" mass="24665">MPDTLPSRHRSSPVVLLLAALAGPVLGALTLLGSGLLPWWIGRLFTDASAGWCAVVILVGLWASTRLRAWQVPVAGALALISAVVCYYAVAAALTTGPAALLGPAAWPFPAWLWLLAACVAGPLLTAAGAWIRHARRSRRLVGLGLLGGVFLADALLPVLDWLHFRLTAPEVPPPSSPAPMYAGAAVAVLLGAALVLVVAREPGDRPRALAAMVPAGLLWCAGGWAVNTVMSLAGTGHLG</sequence>
<evidence type="ECO:0000313" key="2">
    <source>
        <dbReference type="EMBL" id="NYJ37610.1"/>
    </source>
</evidence>
<dbReference type="Proteomes" id="UP000572051">
    <property type="component" value="Unassembled WGS sequence"/>
</dbReference>
<keyword evidence="1" id="KW-1133">Transmembrane helix</keyword>
<keyword evidence="3" id="KW-1185">Reference proteome</keyword>
<name>A0A7Z0ESP8_9ACTN</name>
<evidence type="ECO:0000313" key="3">
    <source>
        <dbReference type="Proteomes" id="UP000572051"/>
    </source>
</evidence>
<reference evidence="2 3" key="1">
    <citation type="submission" date="2020-07" db="EMBL/GenBank/DDBJ databases">
        <title>Sequencing the genomes of 1000 actinobacteria strains.</title>
        <authorList>
            <person name="Klenk H.-P."/>
        </authorList>
    </citation>
    <scope>NUCLEOTIDE SEQUENCE [LARGE SCALE GENOMIC DNA]</scope>
    <source>
        <strain evidence="2 3">DSM 44442</strain>
    </source>
</reference>
<gene>
    <name evidence="2" type="ORF">HNR10_005491</name>
</gene>
<protein>
    <submittedName>
        <fullName evidence="2">Putative integral membrane protein</fullName>
    </submittedName>
</protein>
<evidence type="ECO:0000256" key="1">
    <source>
        <dbReference type="SAM" id="Phobius"/>
    </source>
</evidence>
<organism evidence="2 3">
    <name type="scientific">Nocardiopsis aegyptia</name>
    <dbReference type="NCBI Taxonomy" id="220378"/>
    <lineage>
        <taxon>Bacteria</taxon>
        <taxon>Bacillati</taxon>
        <taxon>Actinomycetota</taxon>
        <taxon>Actinomycetes</taxon>
        <taxon>Streptosporangiales</taxon>
        <taxon>Nocardiopsidaceae</taxon>
        <taxon>Nocardiopsis</taxon>
    </lineage>
</organism>
<accession>A0A7Z0ESP8</accession>
<feature type="transmembrane region" description="Helical" evidence="1">
    <location>
        <begin position="70"/>
        <end position="91"/>
    </location>
</feature>
<keyword evidence="1" id="KW-0812">Transmembrane</keyword>
<comment type="caution">
    <text evidence="2">The sequence shown here is derived from an EMBL/GenBank/DDBJ whole genome shotgun (WGS) entry which is preliminary data.</text>
</comment>
<feature type="transmembrane region" description="Helical" evidence="1">
    <location>
        <begin position="111"/>
        <end position="132"/>
    </location>
</feature>
<keyword evidence="1" id="KW-0472">Membrane</keyword>
<feature type="transmembrane region" description="Helical" evidence="1">
    <location>
        <begin position="212"/>
        <end position="234"/>
    </location>
</feature>